<reference evidence="1" key="1">
    <citation type="journal article" date="2021" name="New Phytol.">
        <title>Evolutionary innovations through gain and loss of genes in the ectomycorrhizal Boletales.</title>
        <authorList>
            <person name="Wu G."/>
            <person name="Miyauchi S."/>
            <person name="Morin E."/>
            <person name="Kuo A."/>
            <person name="Drula E."/>
            <person name="Varga T."/>
            <person name="Kohler A."/>
            <person name="Feng B."/>
            <person name="Cao Y."/>
            <person name="Lipzen A."/>
            <person name="Daum C."/>
            <person name="Hundley H."/>
            <person name="Pangilinan J."/>
            <person name="Johnson J."/>
            <person name="Barry K."/>
            <person name="LaButti K."/>
            <person name="Ng V."/>
            <person name="Ahrendt S."/>
            <person name="Min B."/>
            <person name="Choi I.G."/>
            <person name="Park H."/>
            <person name="Plett J.M."/>
            <person name="Magnuson J."/>
            <person name="Spatafora J.W."/>
            <person name="Nagy L.G."/>
            <person name="Henrissat B."/>
            <person name="Grigoriev I.V."/>
            <person name="Yang Z.L."/>
            <person name="Xu J."/>
            <person name="Martin F.M."/>
        </authorList>
    </citation>
    <scope>NUCLEOTIDE SEQUENCE</scope>
    <source>
        <strain evidence="1">ATCC 28755</strain>
    </source>
</reference>
<dbReference type="Proteomes" id="UP000790377">
    <property type="component" value="Unassembled WGS sequence"/>
</dbReference>
<organism evidence="1 2">
    <name type="scientific">Hygrophoropsis aurantiaca</name>
    <dbReference type="NCBI Taxonomy" id="72124"/>
    <lineage>
        <taxon>Eukaryota</taxon>
        <taxon>Fungi</taxon>
        <taxon>Dikarya</taxon>
        <taxon>Basidiomycota</taxon>
        <taxon>Agaricomycotina</taxon>
        <taxon>Agaricomycetes</taxon>
        <taxon>Agaricomycetidae</taxon>
        <taxon>Boletales</taxon>
        <taxon>Coniophorineae</taxon>
        <taxon>Hygrophoropsidaceae</taxon>
        <taxon>Hygrophoropsis</taxon>
    </lineage>
</organism>
<dbReference type="EMBL" id="MU268390">
    <property type="protein sequence ID" value="KAH7904687.1"/>
    <property type="molecule type" value="Genomic_DNA"/>
</dbReference>
<sequence>MPWKFPIFLSRRTLPDSWCKFTPKNDFSVSSPTHLCPIVISEIVSQNSEQDKCRMLVEAIVAARAGQYLLKAQSDKQFFIVAIYLRESLIAERYIVAQTRHDRGVSIAQRDFDLNTEHDAIDFLREMYNLATELKDLGNDLDENKKESLQKLQKAASKLPSLTSEARRKTTTRSTMASVAEERDEPGFQDDLGVFAADDIQTILKEMNYKIEYIAFGHPRIAVVSDKTDDSCTVISMPVAGGWLTSLKNPDSNLWSVAQQLFEAVDFMHKHGVAHLDLKPQNIIIPSDGGRLSVIDFNTSVRVKGPGHMFHGVVGTDGYIPPEVEAGVGQYSPLRADLWSCGKTMEELCSLCRPSEDRDVLLEISRRLMNQAPTARPMMTEVLEWISRRKVDASPVPGLPSPPPTPPPTVHARV</sequence>
<evidence type="ECO:0000313" key="1">
    <source>
        <dbReference type="EMBL" id="KAH7904687.1"/>
    </source>
</evidence>
<accession>A0ACB7ZVD8</accession>
<protein>
    <submittedName>
        <fullName evidence="1">Kinase-like domain-containing protein</fullName>
    </submittedName>
</protein>
<evidence type="ECO:0000313" key="2">
    <source>
        <dbReference type="Proteomes" id="UP000790377"/>
    </source>
</evidence>
<comment type="caution">
    <text evidence="1">The sequence shown here is derived from an EMBL/GenBank/DDBJ whole genome shotgun (WGS) entry which is preliminary data.</text>
</comment>
<keyword evidence="2" id="KW-1185">Reference proteome</keyword>
<name>A0ACB7ZVD8_9AGAM</name>
<proteinExistence type="predicted"/>
<gene>
    <name evidence="1" type="ORF">BJ138DRAFT_1166130</name>
</gene>